<dbReference type="PANTHER" id="PTHR31407:SF16">
    <property type="entry name" value="PSBP DOMAIN-CONTAINING PROTEIN 7, CHLOROPLASTIC"/>
    <property type="match status" value="1"/>
</dbReference>
<dbReference type="EMBL" id="DS989865">
    <property type="protein sequence ID" value="EDX72357.1"/>
    <property type="molecule type" value="Genomic_DNA"/>
</dbReference>
<feature type="signal peptide" evidence="1">
    <location>
        <begin position="1"/>
        <end position="19"/>
    </location>
</feature>
<sequence length="179" mass="19784">MLKTIAAILLLVLSLSLHGCTVGVSGLKSYVDTADGYEFLYPNGWVPIKVTDGPDVVFRDLIEQTENVSVVINPVPENTTLTDLGTPGEVGYQLQQNVLSAANSNRQVELVDAKARDTGDKTYYLLEYSVKLPSQNRHDLATAVISHDKLYTLNASTTEERWDKVQDLFTQVVSSFNVY</sequence>
<keyword evidence="4" id="KW-1185">Reference proteome</keyword>
<dbReference type="eggNOG" id="ENOG502ZCA9">
    <property type="taxonomic scope" value="Bacteria"/>
</dbReference>
<dbReference type="InterPro" id="IPR002683">
    <property type="entry name" value="PsbP_C"/>
</dbReference>
<reference evidence="3 4" key="1">
    <citation type="submission" date="2008-07" db="EMBL/GenBank/DDBJ databases">
        <authorList>
            <person name="Tandeau de Marsac N."/>
            <person name="Ferriera S."/>
            <person name="Johnson J."/>
            <person name="Kravitz S."/>
            <person name="Beeson K."/>
            <person name="Sutton G."/>
            <person name="Rogers Y.-H."/>
            <person name="Friedman R."/>
            <person name="Frazier M."/>
            <person name="Venter J.C."/>
        </authorList>
    </citation>
    <scope>NUCLEOTIDE SEQUENCE [LARGE SCALE GENOMIC DNA]</scope>
    <source>
        <strain evidence="3 4">PCC 7420</strain>
    </source>
</reference>
<dbReference type="OrthoDB" id="540197at2"/>
<dbReference type="GO" id="GO:0009654">
    <property type="term" value="C:photosystem II oxygen evolving complex"/>
    <property type="evidence" value="ECO:0007669"/>
    <property type="project" value="InterPro"/>
</dbReference>
<dbReference type="GO" id="GO:0015979">
    <property type="term" value="P:photosynthesis"/>
    <property type="evidence" value="ECO:0007669"/>
    <property type="project" value="InterPro"/>
</dbReference>
<evidence type="ECO:0000313" key="3">
    <source>
        <dbReference type="EMBL" id="EDX72357.1"/>
    </source>
</evidence>
<organism evidence="3 4">
    <name type="scientific">Coleofasciculus chthonoplastes PCC 7420</name>
    <dbReference type="NCBI Taxonomy" id="118168"/>
    <lineage>
        <taxon>Bacteria</taxon>
        <taxon>Bacillati</taxon>
        <taxon>Cyanobacteriota</taxon>
        <taxon>Cyanophyceae</taxon>
        <taxon>Coleofasciculales</taxon>
        <taxon>Coleofasciculaceae</taxon>
        <taxon>Coleofasciculus</taxon>
    </lineage>
</organism>
<feature type="chain" id="PRO_5002825802" evidence="1">
    <location>
        <begin position="20"/>
        <end position="179"/>
    </location>
</feature>
<dbReference type="PANTHER" id="PTHR31407">
    <property type="match status" value="1"/>
</dbReference>
<name>B4W0F9_9CYAN</name>
<dbReference type="HOGENOM" id="CLU_039569_2_0_3"/>
<proteinExistence type="predicted"/>
<keyword evidence="1" id="KW-0732">Signal</keyword>
<evidence type="ECO:0000313" key="4">
    <source>
        <dbReference type="Proteomes" id="UP000003835"/>
    </source>
</evidence>
<dbReference type="GO" id="GO:0005509">
    <property type="term" value="F:calcium ion binding"/>
    <property type="evidence" value="ECO:0007669"/>
    <property type="project" value="InterPro"/>
</dbReference>
<dbReference type="Proteomes" id="UP000003835">
    <property type="component" value="Unassembled WGS sequence"/>
</dbReference>
<accession>B4W0F9</accession>
<dbReference type="Pfam" id="PF01789">
    <property type="entry name" value="PsbP"/>
    <property type="match status" value="1"/>
</dbReference>
<dbReference type="AlphaFoldDB" id="B4W0F9"/>
<dbReference type="SUPFAM" id="SSF55724">
    <property type="entry name" value="Mog1p/PsbP-like"/>
    <property type="match status" value="1"/>
</dbReference>
<dbReference type="STRING" id="118168.MC7420_1026"/>
<dbReference type="NCBIfam" id="NF040946">
    <property type="entry name" value="PSII_PsbP"/>
    <property type="match status" value="1"/>
</dbReference>
<dbReference type="InterPro" id="IPR016123">
    <property type="entry name" value="Mog1/PsbP_a/b/a-sand"/>
</dbReference>
<feature type="domain" description="PsbP C-terminal" evidence="2">
    <location>
        <begin position="25"/>
        <end position="178"/>
    </location>
</feature>
<gene>
    <name evidence="3" type="ORF">MC7420_1026</name>
</gene>
<evidence type="ECO:0000259" key="2">
    <source>
        <dbReference type="Pfam" id="PF01789"/>
    </source>
</evidence>
<dbReference type="GO" id="GO:0019898">
    <property type="term" value="C:extrinsic component of membrane"/>
    <property type="evidence" value="ECO:0007669"/>
    <property type="project" value="InterPro"/>
</dbReference>
<evidence type="ECO:0000256" key="1">
    <source>
        <dbReference type="SAM" id="SignalP"/>
    </source>
</evidence>
<dbReference type="RefSeq" id="WP_006104633.1">
    <property type="nucleotide sequence ID" value="NZ_DS989865.1"/>
</dbReference>
<dbReference type="Gene3D" id="3.40.1000.10">
    <property type="entry name" value="Mog1/PsbP, alpha/beta/alpha sandwich"/>
    <property type="match status" value="1"/>
</dbReference>
<protein>
    <submittedName>
        <fullName evidence="3">PsbP</fullName>
    </submittedName>
</protein>